<name>A0ABV2PJB9_9BACI</name>
<dbReference type="InterPro" id="IPR001791">
    <property type="entry name" value="Laminin_G"/>
</dbReference>
<reference evidence="2 3" key="1">
    <citation type="submission" date="2024-06" db="EMBL/GenBank/DDBJ databases">
        <title>Sorghum-associated microbial communities from plants grown in Nebraska, USA.</title>
        <authorList>
            <person name="Schachtman D."/>
        </authorList>
    </citation>
    <scope>NUCLEOTIDE SEQUENCE [LARGE SCALE GENOMIC DNA]</scope>
    <source>
        <strain evidence="2 3">736</strain>
    </source>
</reference>
<keyword evidence="3" id="KW-1185">Reference proteome</keyword>
<accession>A0ABV2PJB9</accession>
<evidence type="ECO:0000259" key="1">
    <source>
        <dbReference type="PROSITE" id="PS50025"/>
    </source>
</evidence>
<protein>
    <recommendedName>
        <fullName evidence="1">Laminin G domain-containing protein</fullName>
    </recommendedName>
</protein>
<dbReference type="Pfam" id="PF13385">
    <property type="entry name" value="Laminin_G_3"/>
    <property type="match status" value="1"/>
</dbReference>
<dbReference type="EMBL" id="JBEPSB010000008">
    <property type="protein sequence ID" value="MET4561047.1"/>
    <property type="molecule type" value="Genomic_DNA"/>
</dbReference>
<proteinExistence type="predicted"/>
<dbReference type="SUPFAM" id="SSF49899">
    <property type="entry name" value="Concanavalin A-like lectins/glucanases"/>
    <property type="match status" value="1"/>
</dbReference>
<dbReference type="SMART" id="SM00282">
    <property type="entry name" value="LamG"/>
    <property type="match status" value="1"/>
</dbReference>
<sequence>MATTEQLMAQYGVAWFGFDESSGNIVDKLGNNYIGTVTGATRVEGWNGEGFAMNFPQQSNIITFNHKVTPIGEKSIKFKIKTSQISEGIIMVNGVSTGYGIDVRIIGGQIRFYIHDAKGWADTLVYVSSQQNVADDKWHDILITFDGTLTKIYIDNSNIYDGIARAKRTESNTITNNLSLNATSTQHFTGELDDLQIYNKALLPSDFTQKRLVVKTTDNRNLVLSPTSARVKEIPNTAEYMMLAQGGIVKEIDSAVDRPPIDFTKSTTEYETVSDINTSLGKGKAFTIPIHTDFKTIKIENNY</sequence>
<dbReference type="Proteomes" id="UP001549363">
    <property type="component" value="Unassembled WGS sequence"/>
</dbReference>
<feature type="domain" description="Laminin G" evidence="1">
    <location>
        <begin position="51"/>
        <end position="223"/>
    </location>
</feature>
<dbReference type="CDD" id="cd00110">
    <property type="entry name" value="LamG"/>
    <property type="match status" value="1"/>
</dbReference>
<dbReference type="InterPro" id="IPR013320">
    <property type="entry name" value="ConA-like_dom_sf"/>
</dbReference>
<gene>
    <name evidence="2" type="ORF">ABIA69_002192</name>
</gene>
<organism evidence="2 3">
    <name type="scientific">Lysinibacillus parviboronicapiens</name>
    <dbReference type="NCBI Taxonomy" id="436516"/>
    <lineage>
        <taxon>Bacteria</taxon>
        <taxon>Bacillati</taxon>
        <taxon>Bacillota</taxon>
        <taxon>Bacilli</taxon>
        <taxon>Bacillales</taxon>
        <taxon>Bacillaceae</taxon>
        <taxon>Lysinibacillus</taxon>
    </lineage>
</organism>
<evidence type="ECO:0000313" key="3">
    <source>
        <dbReference type="Proteomes" id="UP001549363"/>
    </source>
</evidence>
<dbReference type="PROSITE" id="PS50025">
    <property type="entry name" value="LAM_G_DOMAIN"/>
    <property type="match status" value="1"/>
</dbReference>
<evidence type="ECO:0000313" key="2">
    <source>
        <dbReference type="EMBL" id="MET4561047.1"/>
    </source>
</evidence>
<comment type="caution">
    <text evidence="2">The sequence shown here is derived from an EMBL/GenBank/DDBJ whole genome shotgun (WGS) entry which is preliminary data.</text>
</comment>
<dbReference type="Gene3D" id="2.60.120.200">
    <property type="match status" value="1"/>
</dbReference>
<dbReference type="RefSeq" id="WP_354471809.1">
    <property type="nucleotide sequence ID" value="NZ_JBEPSB010000008.1"/>
</dbReference>